<gene>
    <name evidence="5" type="ORF">BN85413830</name>
</gene>
<dbReference type="KEGG" id="apal:BN85413830"/>
<dbReference type="AlphaFoldDB" id="U4KQP9"/>
<dbReference type="InterPro" id="IPR027417">
    <property type="entry name" value="P-loop_NTPase"/>
</dbReference>
<dbReference type="PROSITE" id="PS50893">
    <property type="entry name" value="ABC_TRANSPORTER_2"/>
    <property type="match status" value="1"/>
</dbReference>
<dbReference type="RefSeq" id="WP_030003843.1">
    <property type="nucleotide sequence ID" value="NC_022538.1"/>
</dbReference>
<accession>U4KQP9</accession>
<evidence type="ECO:0000256" key="3">
    <source>
        <dbReference type="ARBA" id="ARBA00022840"/>
    </source>
</evidence>
<dbReference type="Proteomes" id="UP000032740">
    <property type="component" value="Chromosome"/>
</dbReference>
<keyword evidence="1" id="KW-0813">Transport</keyword>
<dbReference type="HOGENOM" id="CLU_000604_1_2_14"/>
<dbReference type="STRING" id="1318466.BN85413830"/>
<protein>
    <submittedName>
        <fullName evidence="5">Putative ABC transporter-like, ATP-binding protein</fullName>
    </submittedName>
</protein>
<dbReference type="InterPro" id="IPR051782">
    <property type="entry name" value="ABC_Transporter_VariousFunc"/>
</dbReference>
<dbReference type="SUPFAM" id="SSF52540">
    <property type="entry name" value="P-loop containing nucleoside triphosphate hydrolases"/>
    <property type="match status" value="1"/>
</dbReference>
<evidence type="ECO:0000256" key="1">
    <source>
        <dbReference type="ARBA" id="ARBA00022448"/>
    </source>
</evidence>
<dbReference type="InterPro" id="IPR003593">
    <property type="entry name" value="AAA+_ATPase"/>
</dbReference>
<keyword evidence="6" id="KW-1185">Reference proteome</keyword>
<proteinExistence type="predicted"/>
<name>U4KQP9_ALTPJ</name>
<dbReference type="PANTHER" id="PTHR42939">
    <property type="entry name" value="ABC TRANSPORTER ATP-BINDING PROTEIN ALBC-RELATED"/>
    <property type="match status" value="1"/>
</dbReference>
<dbReference type="Gene3D" id="3.40.50.300">
    <property type="entry name" value="P-loop containing nucleotide triphosphate hydrolases"/>
    <property type="match status" value="1"/>
</dbReference>
<evidence type="ECO:0000259" key="4">
    <source>
        <dbReference type="PROSITE" id="PS50893"/>
    </source>
</evidence>
<feature type="domain" description="ABC transporter" evidence="4">
    <location>
        <begin position="5"/>
        <end position="227"/>
    </location>
</feature>
<dbReference type="GO" id="GO:0016887">
    <property type="term" value="F:ATP hydrolysis activity"/>
    <property type="evidence" value="ECO:0007669"/>
    <property type="project" value="InterPro"/>
</dbReference>
<evidence type="ECO:0000313" key="6">
    <source>
        <dbReference type="Proteomes" id="UP000032740"/>
    </source>
</evidence>
<dbReference type="SMART" id="SM00382">
    <property type="entry name" value="AAA"/>
    <property type="match status" value="1"/>
</dbReference>
<dbReference type="Pfam" id="PF00005">
    <property type="entry name" value="ABC_tran"/>
    <property type="match status" value="1"/>
</dbReference>
<evidence type="ECO:0000256" key="2">
    <source>
        <dbReference type="ARBA" id="ARBA00022741"/>
    </source>
</evidence>
<reference evidence="5 6" key="1">
    <citation type="journal article" date="2013" name="J. Mol. Microbiol. Biotechnol.">
        <title>Analysis of the Complete Genomes of Acholeplasma brassicae , A. palmae and A. laidlawii and Their Comparison to the Obligate Parasites from ' Candidatus Phytoplasma'.</title>
        <authorList>
            <person name="Kube M."/>
            <person name="Siewert C."/>
            <person name="Migdoll A.M."/>
            <person name="Duduk B."/>
            <person name="Holz S."/>
            <person name="Rabus R."/>
            <person name="Seemuller E."/>
            <person name="Mitrovic J."/>
            <person name="Muller I."/>
            <person name="Buttner C."/>
            <person name="Reinhardt R."/>
        </authorList>
    </citation>
    <scope>NUCLEOTIDE SEQUENCE [LARGE SCALE GENOMIC DNA]</scope>
    <source>
        <strain evidence="5 6">J233</strain>
    </source>
</reference>
<dbReference type="PANTHER" id="PTHR42939:SF1">
    <property type="entry name" value="ABC TRANSPORTER ATP-BINDING PROTEIN ALBC-RELATED"/>
    <property type="match status" value="1"/>
</dbReference>
<dbReference type="EMBL" id="FO681347">
    <property type="protein sequence ID" value="CCV64960.1"/>
    <property type="molecule type" value="Genomic_DNA"/>
</dbReference>
<dbReference type="InterPro" id="IPR003439">
    <property type="entry name" value="ABC_transporter-like_ATP-bd"/>
</dbReference>
<sequence>MKNLIEVKGLTKKYGNVEALKGVNLELTSGKIVGLLGPNGSGKTTIIKILTGLLKQYEGEVLIDGNPISNLSKGLISYLPDQIYFEKWMKITDVVKYFSDMYGDFNQERFNILMEKFKIQDRTYIKKLSKGNQEKLQLALILSRDAKIYIFDEPIGGVDPVVREIILDTILNNHNKDALIILSTHQIYDVEELFDEVIFLKYGEVVLHKPTKEVVEEYNMNLNEAFKEVFRNAF</sequence>
<keyword evidence="2" id="KW-0547">Nucleotide-binding</keyword>
<keyword evidence="3 5" id="KW-0067">ATP-binding</keyword>
<evidence type="ECO:0000313" key="5">
    <source>
        <dbReference type="EMBL" id="CCV64960.1"/>
    </source>
</evidence>
<organism evidence="5 6">
    <name type="scientific">Alteracholeplasma palmae (strain ATCC 49389 / J233)</name>
    <name type="common">Acholeplasma palmae</name>
    <dbReference type="NCBI Taxonomy" id="1318466"/>
    <lineage>
        <taxon>Bacteria</taxon>
        <taxon>Bacillati</taxon>
        <taxon>Mycoplasmatota</taxon>
        <taxon>Mollicutes</taxon>
        <taxon>Acholeplasmatales</taxon>
        <taxon>Acholeplasmataceae</taxon>
        <taxon>Acholeplasma</taxon>
    </lineage>
</organism>
<dbReference type="GO" id="GO:0005524">
    <property type="term" value="F:ATP binding"/>
    <property type="evidence" value="ECO:0007669"/>
    <property type="project" value="UniProtKB-KW"/>
</dbReference>
<dbReference type="OrthoDB" id="389713at2"/>